<comment type="catalytic activity">
    <reaction evidence="3">
        <text>RX + glutathione = an S-substituted glutathione + a halide anion + H(+)</text>
        <dbReference type="Rhea" id="RHEA:16437"/>
        <dbReference type="ChEBI" id="CHEBI:15378"/>
        <dbReference type="ChEBI" id="CHEBI:16042"/>
        <dbReference type="ChEBI" id="CHEBI:17792"/>
        <dbReference type="ChEBI" id="CHEBI:57925"/>
        <dbReference type="ChEBI" id="CHEBI:90779"/>
        <dbReference type="EC" id="2.5.1.18"/>
    </reaction>
</comment>
<dbReference type="PROSITE" id="PS50405">
    <property type="entry name" value="GST_CTER"/>
    <property type="match status" value="1"/>
</dbReference>
<dbReference type="PANTHER" id="PTHR43900">
    <property type="entry name" value="GLUTATHIONE S-TRANSFERASE RHO"/>
    <property type="match status" value="1"/>
</dbReference>
<evidence type="ECO:0000313" key="6">
    <source>
        <dbReference type="EMBL" id="KIJ60369.1"/>
    </source>
</evidence>
<dbReference type="GO" id="GO:0043295">
    <property type="term" value="F:glutathione binding"/>
    <property type="evidence" value="ECO:0007669"/>
    <property type="project" value="TreeGrafter"/>
</dbReference>
<organism evidence="6 7">
    <name type="scientific">Hydnomerulius pinastri MD-312</name>
    <dbReference type="NCBI Taxonomy" id="994086"/>
    <lineage>
        <taxon>Eukaryota</taxon>
        <taxon>Fungi</taxon>
        <taxon>Dikarya</taxon>
        <taxon>Basidiomycota</taxon>
        <taxon>Agaricomycotina</taxon>
        <taxon>Agaricomycetes</taxon>
        <taxon>Agaricomycetidae</taxon>
        <taxon>Boletales</taxon>
        <taxon>Boletales incertae sedis</taxon>
        <taxon>Leucogyrophana</taxon>
    </lineage>
</organism>
<dbReference type="InterPro" id="IPR036282">
    <property type="entry name" value="Glutathione-S-Trfase_C_sf"/>
</dbReference>
<dbReference type="GO" id="GO:0004364">
    <property type="term" value="F:glutathione transferase activity"/>
    <property type="evidence" value="ECO:0007669"/>
    <property type="project" value="UniProtKB-EC"/>
</dbReference>
<gene>
    <name evidence="6" type="ORF">HYDPIDRAFT_177460</name>
</gene>
<dbReference type="SUPFAM" id="SSF52833">
    <property type="entry name" value="Thioredoxin-like"/>
    <property type="match status" value="1"/>
</dbReference>
<evidence type="ECO:0000256" key="3">
    <source>
        <dbReference type="ARBA" id="ARBA00047960"/>
    </source>
</evidence>
<dbReference type="InterPro" id="IPR036249">
    <property type="entry name" value="Thioredoxin-like_sf"/>
</dbReference>
<dbReference type="InterPro" id="IPR010987">
    <property type="entry name" value="Glutathione-S-Trfase_C-like"/>
</dbReference>
<dbReference type="FunFam" id="3.40.30.10:FF:000016">
    <property type="entry name" value="Glutathione S-transferase F2"/>
    <property type="match status" value="1"/>
</dbReference>
<dbReference type="SUPFAM" id="SSF47616">
    <property type="entry name" value="GST C-terminal domain-like"/>
    <property type="match status" value="1"/>
</dbReference>
<dbReference type="PROSITE" id="PS50404">
    <property type="entry name" value="GST_NTER"/>
    <property type="match status" value="1"/>
</dbReference>
<dbReference type="Gene3D" id="1.20.1050.10">
    <property type="match status" value="1"/>
</dbReference>
<dbReference type="Gene3D" id="3.40.30.10">
    <property type="entry name" value="Glutaredoxin"/>
    <property type="match status" value="1"/>
</dbReference>
<dbReference type="SFLD" id="SFLDS00019">
    <property type="entry name" value="Glutathione_Transferase_(cytos"/>
    <property type="match status" value="1"/>
</dbReference>
<evidence type="ECO:0000313" key="7">
    <source>
        <dbReference type="Proteomes" id="UP000053820"/>
    </source>
</evidence>
<accession>A0A0C9V4G4</accession>
<dbReference type="GO" id="GO:0006749">
    <property type="term" value="P:glutathione metabolic process"/>
    <property type="evidence" value="ECO:0007669"/>
    <property type="project" value="TreeGrafter"/>
</dbReference>
<dbReference type="Pfam" id="PF00043">
    <property type="entry name" value="GST_C"/>
    <property type="match status" value="1"/>
</dbReference>
<dbReference type="HOGENOM" id="CLU_011226_5_1_1"/>
<proteinExistence type="predicted"/>
<dbReference type="EC" id="2.5.1.18" evidence="1"/>
<protein>
    <recommendedName>
        <fullName evidence="1">glutathione transferase</fullName>
        <ecNumber evidence="1">2.5.1.18</ecNumber>
    </recommendedName>
</protein>
<keyword evidence="7" id="KW-1185">Reference proteome</keyword>
<dbReference type="GO" id="GO:0005737">
    <property type="term" value="C:cytoplasm"/>
    <property type="evidence" value="ECO:0007669"/>
    <property type="project" value="TreeGrafter"/>
</dbReference>
<dbReference type="Pfam" id="PF13417">
    <property type="entry name" value="GST_N_3"/>
    <property type="match status" value="1"/>
</dbReference>
<feature type="domain" description="GST N-terminal" evidence="4">
    <location>
        <begin position="1"/>
        <end position="82"/>
    </location>
</feature>
<name>A0A0C9V4G4_9AGAM</name>
<dbReference type="InterPro" id="IPR004046">
    <property type="entry name" value="GST_C"/>
</dbReference>
<sequence>MVLKIHGFPISICTKRVALICREKNIPYELVTVNMLEGAHKGEAHTKVQHFGQVPFIEDDGFVLYESRAISRYLTKKYASQGTQGLIPTEPKAEALFEQAASIELTNFDPIGNGIADENIFKGLRGEQPDTKRVSQLVALLEEKVKGYEAILSKQPYLAGDHITLADLFHLPFGYMFSQMGIDALEKQPSVARWWKEISERESWLAVKDGVA</sequence>
<dbReference type="InterPro" id="IPR040079">
    <property type="entry name" value="Glutathione_S-Trfase"/>
</dbReference>
<dbReference type="SFLD" id="SFLDG00358">
    <property type="entry name" value="Main_(cytGST)"/>
    <property type="match status" value="1"/>
</dbReference>
<evidence type="ECO:0000256" key="2">
    <source>
        <dbReference type="ARBA" id="ARBA00022679"/>
    </source>
</evidence>
<dbReference type="InterPro" id="IPR004045">
    <property type="entry name" value="Glutathione_S-Trfase_N"/>
</dbReference>
<evidence type="ECO:0000259" key="4">
    <source>
        <dbReference type="PROSITE" id="PS50404"/>
    </source>
</evidence>
<dbReference type="Proteomes" id="UP000053820">
    <property type="component" value="Unassembled WGS sequence"/>
</dbReference>
<evidence type="ECO:0000256" key="1">
    <source>
        <dbReference type="ARBA" id="ARBA00012452"/>
    </source>
</evidence>
<dbReference type="EMBL" id="KN839873">
    <property type="protein sequence ID" value="KIJ60369.1"/>
    <property type="molecule type" value="Genomic_DNA"/>
</dbReference>
<dbReference type="OrthoDB" id="249703at2759"/>
<dbReference type="PANTHER" id="PTHR43900:SF3">
    <property type="entry name" value="GLUTATHIONE S-TRANSFERASE RHO"/>
    <property type="match status" value="1"/>
</dbReference>
<reference evidence="6 7" key="1">
    <citation type="submission" date="2014-04" db="EMBL/GenBank/DDBJ databases">
        <title>Evolutionary Origins and Diversification of the Mycorrhizal Mutualists.</title>
        <authorList>
            <consortium name="DOE Joint Genome Institute"/>
            <consortium name="Mycorrhizal Genomics Consortium"/>
            <person name="Kohler A."/>
            <person name="Kuo A."/>
            <person name="Nagy L.G."/>
            <person name="Floudas D."/>
            <person name="Copeland A."/>
            <person name="Barry K.W."/>
            <person name="Cichocki N."/>
            <person name="Veneault-Fourrey C."/>
            <person name="LaButti K."/>
            <person name="Lindquist E.A."/>
            <person name="Lipzen A."/>
            <person name="Lundell T."/>
            <person name="Morin E."/>
            <person name="Murat C."/>
            <person name="Riley R."/>
            <person name="Ohm R."/>
            <person name="Sun H."/>
            <person name="Tunlid A."/>
            <person name="Henrissat B."/>
            <person name="Grigoriev I.V."/>
            <person name="Hibbett D.S."/>
            <person name="Martin F."/>
        </authorList>
    </citation>
    <scope>NUCLEOTIDE SEQUENCE [LARGE SCALE GENOMIC DNA]</scope>
    <source>
        <strain evidence="6 7">MD-312</strain>
    </source>
</reference>
<feature type="domain" description="GST C-terminal" evidence="5">
    <location>
        <begin position="90"/>
        <end position="212"/>
    </location>
</feature>
<dbReference type="AlphaFoldDB" id="A0A0C9V4G4"/>
<evidence type="ECO:0000259" key="5">
    <source>
        <dbReference type="PROSITE" id="PS50405"/>
    </source>
</evidence>
<dbReference type="SFLD" id="SFLDG01154">
    <property type="entry name" value="Main.5:_Phi-like"/>
    <property type="match status" value="1"/>
</dbReference>
<keyword evidence="2" id="KW-0808">Transferase</keyword>